<proteinExistence type="predicted"/>
<gene>
    <name evidence="1" type="ORF">CLOBOL_03021</name>
</gene>
<accession>A8RRK1</accession>
<reference evidence="1 2" key="2">
    <citation type="submission" date="2007-09" db="EMBL/GenBank/DDBJ databases">
        <title>Draft genome sequence of Clostridium bolteae (ATCC BAA-613).</title>
        <authorList>
            <person name="Sudarsanam P."/>
            <person name="Ley R."/>
            <person name="Guruge J."/>
            <person name="Turnbaugh P.J."/>
            <person name="Mahowald M."/>
            <person name="Liep D."/>
            <person name="Gordon J."/>
        </authorList>
    </citation>
    <scope>NUCLEOTIDE SEQUENCE [LARGE SCALE GENOMIC DNA]</scope>
    <source>
        <strain evidence="2">ATCC BAA-613 / DSM 15670 / CCUG 46953 / JCM 12243 / WAL 16351</strain>
    </source>
</reference>
<sequence>MIAPQFVRKKLKNMCHLYLKPFYHNIGDITIRNEVFSH</sequence>
<dbReference type="PaxDb" id="411902-CLOBOL_03021"/>
<dbReference type="EMBL" id="ABCC02000028">
    <property type="protein sequence ID" value="EDP16687.1"/>
    <property type="molecule type" value="Genomic_DNA"/>
</dbReference>
<dbReference type="Proteomes" id="UP000005396">
    <property type="component" value="Unassembled WGS sequence"/>
</dbReference>
<dbReference type="AlphaFoldDB" id="A8RRK1"/>
<comment type="caution">
    <text evidence="1">The sequence shown here is derived from an EMBL/GenBank/DDBJ whole genome shotgun (WGS) entry which is preliminary data.</text>
</comment>
<dbReference type="HOGENOM" id="CLU_3326489_0_0_9"/>
<protein>
    <submittedName>
        <fullName evidence="1">Uncharacterized protein</fullName>
    </submittedName>
</protein>
<name>A8RRK1_ENTBW</name>
<reference evidence="1 2" key="1">
    <citation type="submission" date="2007-08" db="EMBL/GenBank/DDBJ databases">
        <authorList>
            <person name="Fulton L."/>
            <person name="Clifton S."/>
            <person name="Fulton B."/>
            <person name="Xu J."/>
            <person name="Minx P."/>
            <person name="Pepin K.H."/>
            <person name="Johnson M."/>
            <person name="Thiruvilangam P."/>
            <person name="Bhonagiri V."/>
            <person name="Nash W.E."/>
            <person name="Mardis E.R."/>
            <person name="Wilson R.K."/>
        </authorList>
    </citation>
    <scope>NUCLEOTIDE SEQUENCE [LARGE SCALE GENOMIC DNA]</scope>
    <source>
        <strain evidence="2">ATCC BAA-613 / DSM 15670 / CCUG 46953 / JCM 12243 / WAL 16351</strain>
    </source>
</reference>
<organism evidence="1 2">
    <name type="scientific">Enterocloster bolteae (strain ATCC BAA-613 / DSM 15670 / CCUG 46953 / JCM 12243 / WAL 16351)</name>
    <name type="common">Clostridium bolteae</name>
    <dbReference type="NCBI Taxonomy" id="411902"/>
    <lineage>
        <taxon>Bacteria</taxon>
        <taxon>Bacillati</taxon>
        <taxon>Bacillota</taxon>
        <taxon>Clostridia</taxon>
        <taxon>Lachnospirales</taxon>
        <taxon>Lachnospiraceae</taxon>
        <taxon>Enterocloster</taxon>
    </lineage>
</organism>
<evidence type="ECO:0000313" key="1">
    <source>
        <dbReference type="EMBL" id="EDP16687.1"/>
    </source>
</evidence>
<evidence type="ECO:0000313" key="2">
    <source>
        <dbReference type="Proteomes" id="UP000005396"/>
    </source>
</evidence>